<name>A0A812CVX0_ACAPH</name>
<reference evidence="2" key="1">
    <citation type="submission" date="2021-01" db="EMBL/GenBank/DDBJ databases">
        <authorList>
            <person name="Li R."/>
            <person name="Bekaert M."/>
        </authorList>
    </citation>
    <scope>NUCLEOTIDE SEQUENCE</scope>
    <source>
        <strain evidence="2">Farmed</strain>
    </source>
</reference>
<dbReference type="EMBL" id="CAHIKZ030002242">
    <property type="protein sequence ID" value="CAE1283633.1"/>
    <property type="molecule type" value="Genomic_DNA"/>
</dbReference>
<feature type="transmembrane region" description="Helical" evidence="1">
    <location>
        <begin position="31"/>
        <end position="49"/>
    </location>
</feature>
<organism evidence="2 3">
    <name type="scientific">Acanthosepion pharaonis</name>
    <name type="common">Pharaoh cuttlefish</name>
    <name type="synonym">Sepia pharaonis</name>
    <dbReference type="NCBI Taxonomy" id="158019"/>
    <lineage>
        <taxon>Eukaryota</taxon>
        <taxon>Metazoa</taxon>
        <taxon>Spiralia</taxon>
        <taxon>Lophotrochozoa</taxon>
        <taxon>Mollusca</taxon>
        <taxon>Cephalopoda</taxon>
        <taxon>Coleoidea</taxon>
        <taxon>Decapodiformes</taxon>
        <taxon>Sepiida</taxon>
        <taxon>Sepiina</taxon>
        <taxon>Sepiidae</taxon>
        <taxon>Acanthosepion</taxon>
    </lineage>
</organism>
<comment type="caution">
    <text evidence="2">The sequence shown here is derived from an EMBL/GenBank/DDBJ whole genome shotgun (WGS) entry which is preliminary data.</text>
</comment>
<evidence type="ECO:0000313" key="3">
    <source>
        <dbReference type="Proteomes" id="UP000597762"/>
    </source>
</evidence>
<gene>
    <name evidence="2" type="ORF">SPHA_44168</name>
</gene>
<keyword evidence="1" id="KW-1133">Transmembrane helix</keyword>
<evidence type="ECO:0000256" key="1">
    <source>
        <dbReference type="SAM" id="Phobius"/>
    </source>
</evidence>
<keyword evidence="3" id="KW-1185">Reference proteome</keyword>
<feature type="transmembrane region" description="Helical" evidence="1">
    <location>
        <begin position="100"/>
        <end position="122"/>
    </location>
</feature>
<dbReference type="Proteomes" id="UP000597762">
    <property type="component" value="Unassembled WGS sequence"/>
</dbReference>
<feature type="transmembrane region" description="Helical" evidence="1">
    <location>
        <begin position="134"/>
        <end position="156"/>
    </location>
</feature>
<proteinExistence type="predicted"/>
<dbReference type="AlphaFoldDB" id="A0A812CVX0"/>
<accession>A0A812CVX0</accession>
<keyword evidence="1" id="KW-0812">Transmembrane</keyword>
<feature type="transmembrane region" description="Helical" evidence="1">
    <location>
        <begin position="69"/>
        <end position="93"/>
    </location>
</feature>
<protein>
    <submittedName>
        <fullName evidence="2">Uncharacterized protein</fullName>
    </submittedName>
</protein>
<sequence>MSYILNLPLELKPVKLSGRGGIYLKGLKYKLIFSFFSSLIFSTVSFTIFTPHPHHFPPFSFFISFTSNFLVSFVIAFLFHSLLLLFLLPLFLFHLPSPSLPLSAFSLLSLSPALFSVFGFVFRPLTFYCRIPSLRFPFLSLLFFHLVIFLLLLLFLSFSRLLFLPRLRLLLLFLLLLLLYQLFLSFIITVCFSSFFLLSTFMLFCRKV</sequence>
<evidence type="ECO:0000313" key="2">
    <source>
        <dbReference type="EMBL" id="CAE1283633.1"/>
    </source>
</evidence>
<keyword evidence="1" id="KW-0472">Membrane</keyword>